<keyword evidence="4" id="KW-1003">Cell membrane</keyword>
<dbReference type="Pfam" id="PF00672">
    <property type="entry name" value="HAMP"/>
    <property type="match status" value="1"/>
</dbReference>
<keyword evidence="13 14" id="KW-0472">Membrane</keyword>
<dbReference type="PROSITE" id="PS50885">
    <property type="entry name" value="HAMP"/>
    <property type="match status" value="1"/>
</dbReference>
<keyword evidence="8" id="KW-0547">Nucleotide-binding</keyword>
<evidence type="ECO:0000256" key="5">
    <source>
        <dbReference type="ARBA" id="ARBA00022519"/>
    </source>
</evidence>
<evidence type="ECO:0000256" key="3">
    <source>
        <dbReference type="ARBA" id="ARBA00012438"/>
    </source>
</evidence>
<dbReference type="InterPro" id="IPR003660">
    <property type="entry name" value="HAMP_dom"/>
</dbReference>
<keyword evidence="6" id="KW-0808">Transferase</keyword>
<dbReference type="EMBL" id="UINC01040793">
    <property type="protein sequence ID" value="SVB41173.1"/>
    <property type="molecule type" value="Genomic_DNA"/>
</dbReference>
<dbReference type="InterPro" id="IPR036097">
    <property type="entry name" value="HisK_dim/P_sf"/>
</dbReference>
<feature type="non-terminal residue" evidence="16">
    <location>
        <position position="267"/>
    </location>
</feature>
<dbReference type="SMART" id="SM00304">
    <property type="entry name" value="HAMP"/>
    <property type="match status" value="1"/>
</dbReference>
<sequence>MGRRRRIVPGSFFGRSLLIVVLPLLLLQVVSAFVFYSRHWEDVGRRLALGLGGDISVLVEAIETYPSGPERDWIMDRAQHHFSVIARWQEGKTLPLAPPHRSFGAVDWTLERVLPERLAYRFHFDTSVREQVTIRVQLADGVLEIIAPRKRLFSSTTYIFIAWMVGASLILLSIAIYFLRGQIRPIRRLAQAAESFGKGMQVVNFKPEGAREVRQAAHAFLQMRERIQRQINQRTEMLAGVSHDLRTPLTRMKLQLAMLPENDYAVG</sequence>
<keyword evidence="5" id="KW-0997">Cell inner membrane</keyword>
<evidence type="ECO:0000256" key="11">
    <source>
        <dbReference type="ARBA" id="ARBA00022989"/>
    </source>
</evidence>
<dbReference type="Gene3D" id="1.10.287.130">
    <property type="match status" value="1"/>
</dbReference>
<dbReference type="InterPro" id="IPR003661">
    <property type="entry name" value="HisK_dim/P_dom"/>
</dbReference>
<keyword evidence="11 14" id="KW-1133">Transmembrane helix</keyword>
<gene>
    <name evidence="16" type="ORF">METZ01_LOCUS194027</name>
</gene>
<keyword evidence="7 14" id="KW-0812">Transmembrane</keyword>
<evidence type="ECO:0000256" key="6">
    <source>
        <dbReference type="ARBA" id="ARBA00022679"/>
    </source>
</evidence>
<dbReference type="SUPFAM" id="SSF47384">
    <property type="entry name" value="Homodimeric domain of signal transducing histidine kinase"/>
    <property type="match status" value="1"/>
</dbReference>
<organism evidence="16">
    <name type="scientific">marine metagenome</name>
    <dbReference type="NCBI Taxonomy" id="408172"/>
    <lineage>
        <taxon>unclassified sequences</taxon>
        <taxon>metagenomes</taxon>
        <taxon>ecological metagenomes</taxon>
    </lineage>
</organism>
<accession>A0A382DU24</accession>
<feature type="domain" description="HAMP" evidence="15">
    <location>
        <begin position="180"/>
        <end position="232"/>
    </location>
</feature>
<name>A0A382DU24_9ZZZZ</name>
<keyword evidence="9" id="KW-0418">Kinase</keyword>
<evidence type="ECO:0000256" key="14">
    <source>
        <dbReference type="SAM" id="Phobius"/>
    </source>
</evidence>
<evidence type="ECO:0000256" key="12">
    <source>
        <dbReference type="ARBA" id="ARBA00023012"/>
    </source>
</evidence>
<evidence type="ECO:0000256" key="9">
    <source>
        <dbReference type="ARBA" id="ARBA00022777"/>
    </source>
</evidence>
<dbReference type="GO" id="GO:0005524">
    <property type="term" value="F:ATP binding"/>
    <property type="evidence" value="ECO:0007669"/>
    <property type="project" value="UniProtKB-KW"/>
</dbReference>
<proteinExistence type="predicted"/>
<reference evidence="16" key="1">
    <citation type="submission" date="2018-05" db="EMBL/GenBank/DDBJ databases">
        <authorList>
            <person name="Lanie J.A."/>
            <person name="Ng W.-L."/>
            <person name="Kazmierczak K.M."/>
            <person name="Andrzejewski T.M."/>
            <person name="Davidsen T.M."/>
            <person name="Wayne K.J."/>
            <person name="Tettelin H."/>
            <person name="Glass J.I."/>
            <person name="Rusch D."/>
            <person name="Podicherti R."/>
            <person name="Tsui H.-C.T."/>
            <person name="Winkler M.E."/>
        </authorList>
    </citation>
    <scope>NUCLEOTIDE SEQUENCE</scope>
</reference>
<dbReference type="PANTHER" id="PTHR44936">
    <property type="entry name" value="SENSOR PROTEIN CREC"/>
    <property type="match status" value="1"/>
</dbReference>
<dbReference type="GO" id="GO:0000155">
    <property type="term" value="F:phosphorelay sensor kinase activity"/>
    <property type="evidence" value="ECO:0007669"/>
    <property type="project" value="InterPro"/>
</dbReference>
<evidence type="ECO:0000259" key="15">
    <source>
        <dbReference type="PROSITE" id="PS50885"/>
    </source>
</evidence>
<evidence type="ECO:0000256" key="8">
    <source>
        <dbReference type="ARBA" id="ARBA00022741"/>
    </source>
</evidence>
<evidence type="ECO:0000256" key="13">
    <source>
        <dbReference type="ARBA" id="ARBA00023136"/>
    </source>
</evidence>
<dbReference type="InterPro" id="IPR050980">
    <property type="entry name" value="2C_sensor_his_kinase"/>
</dbReference>
<keyword evidence="10" id="KW-0067">ATP-binding</keyword>
<dbReference type="EC" id="2.7.13.3" evidence="3"/>
<dbReference type="Pfam" id="PF00512">
    <property type="entry name" value="HisKA"/>
    <property type="match status" value="1"/>
</dbReference>
<evidence type="ECO:0000256" key="7">
    <source>
        <dbReference type="ARBA" id="ARBA00022692"/>
    </source>
</evidence>
<keyword evidence="12" id="KW-0902">Two-component regulatory system</keyword>
<dbReference type="CDD" id="cd06225">
    <property type="entry name" value="HAMP"/>
    <property type="match status" value="1"/>
</dbReference>
<comment type="subcellular location">
    <subcellularLocation>
        <location evidence="2">Cell inner membrane</location>
        <topology evidence="2">Multi-pass membrane protein</topology>
    </subcellularLocation>
</comment>
<evidence type="ECO:0000256" key="4">
    <source>
        <dbReference type="ARBA" id="ARBA00022475"/>
    </source>
</evidence>
<protein>
    <recommendedName>
        <fullName evidence="3">histidine kinase</fullName>
        <ecNumber evidence="3">2.7.13.3</ecNumber>
    </recommendedName>
</protein>
<evidence type="ECO:0000256" key="2">
    <source>
        <dbReference type="ARBA" id="ARBA00004429"/>
    </source>
</evidence>
<evidence type="ECO:0000256" key="10">
    <source>
        <dbReference type="ARBA" id="ARBA00022840"/>
    </source>
</evidence>
<dbReference type="CDD" id="cd00082">
    <property type="entry name" value="HisKA"/>
    <property type="match status" value="1"/>
</dbReference>
<dbReference type="PANTHER" id="PTHR44936:SF5">
    <property type="entry name" value="SENSOR HISTIDINE KINASE ENVZ"/>
    <property type="match status" value="1"/>
</dbReference>
<comment type="catalytic activity">
    <reaction evidence="1">
        <text>ATP + protein L-histidine = ADP + protein N-phospho-L-histidine.</text>
        <dbReference type="EC" id="2.7.13.3"/>
    </reaction>
</comment>
<evidence type="ECO:0000256" key="1">
    <source>
        <dbReference type="ARBA" id="ARBA00000085"/>
    </source>
</evidence>
<dbReference type="AlphaFoldDB" id="A0A382DU24"/>
<feature type="transmembrane region" description="Helical" evidence="14">
    <location>
        <begin position="158"/>
        <end position="179"/>
    </location>
</feature>
<evidence type="ECO:0000313" key="16">
    <source>
        <dbReference type="EMBL" id="SVB41173.1"/>
    </source>
</evidence>
<dbReference type="GO" id="GO:0005886">
    <property type="term" value="C:plasma membrane"/>
    <property type="evidence" value="ECO:0007669"/>
    <property type="project" value="UniProtKB-SubCell"/>
</dbReference>